<comment type="similarity">
    <text evidence="2">Belongs to the GtrA family.</text>
</comment>
<dbReference type="InterPro" id="IPR051401">
    <property type="entry name" value="GtrA_CellWall_Glycosyl"/>
</dbReference>
<keyword evidence="4 6" id="KW-1133">Transmembrane helix</keyword>
<dbReference type="EMBL" id="JAULRT010000035">
    <property type="protein sequence ID" value="MDO3381498.1"/>
    <property type="molecule type" value="Genomic_DNA"/>
</dbReference>
<evidence type="ECO:0000313" key="9">
    <source>
        <dbReference type="Proteomes" id="UP001168380"/>
    </source>
</evidence>
<feature type="transmembrane region" description="Helical" evidence="6">
    <location>
        <begin position="35"/>
        <end position="52"/>
    </location>
</feature>
<keyword evidence="3 6" id="KW-0812">Transmembrane</keyword>
<evidence type="ECO:0000256" key="5">
    <source>
        <dbReference type="ARBA" id="ARBA00023136"/>
    </source>
</evidence>
<gene>
    <name evidence="8" type="ORF">QWI16_04885</name>
</gene>
<protein>
    <submittedName>
        <fullName evidence="8">GtrA family protein</fullName>
    </submittedName>
</protein>
<sequence length="130" mass="14286">MKRAAFYLLVGGIGFVVDAAVLTALVRLAAVDPYLARLLSFPPAVLVTWLLNRQWVFVSGARCAKTRGWEYGRYFLVQCAGALINLAVYMSCLALFPVLKPWPVVALAAGSAAALVFNYAGARFWVFRLR</sequence>
<evidence type="ECO:0000313" key="8">
    <source>
        <dbReference type="EMBL" id="MDO3381498.1"/>
    </source>
</evidence>
<dbReference type="RefSeq" id="WP_302711632.1">
    <property type="nucleotide sequence ID" value="NZ_JAULRT010000035.1"/>
</dbReference>
<comment type="subcellular location">
    <subcellularLocation>
        <location evidence="1">Membrane</location>
        <topology evidence="1">Multi-pass membrane protein</topology>
    </subcellularLocation>
</comment>
<dbReference type="InterPro" id="IPR007267">
    <property type="entry name" value="GtrA_DPMS_TM"/>
</dbReference>
<keyword evidence="5 6" id="KW-0472">Membrane</keyword>
<dbReference type="Pfam" id="PF04138">
    <property type="entry name" value="GtrA_DPMS_TM"/>
    <property type="match status" value="1"/>
</dbReference>
<name>A0ABT8TBW5_9GAMM</name>
<evidence type="ECO:0000259" key="7">
    <source>
        <dbReference type="Pfam" id="PF04138"/>
    </source>
</evidence>
<dbReference type="PANTHER" id="PTHR38459:SF1">
    <property type="entry name" value="PROPHAGE BACTOPRENOL-LINKED GLUCOSE TRANSLOCASE HOMOLOG"/>
    <property type="match status" value="1"/>
</dbReference>
<evidence type="ECO:0000256" key="6">
    <source>
        <dbReference type="SAM" id="Phobius"/>
    </source>
</evidence>
<keyword evidence="9" id="KW-1185">Reference proteome</keyword>
<feature type="transmembrane region" description="Helical" evidence="6">
    <location>
        <begin position="102"/>
        <end position="126"/>
    </location>
</feature>
<proteinExistence type="inferred from homology"/>
<accession>A0ABT8TBW5</accession>
<dbReference type="Proteomes" id="UP001168380">
    <property type="component" value="Unassembled WGS sequence"/>
</dbReference>
<evidence type="ECO:0000256" key="3">
    <source>
        <dbReference type="ARBA" id="ARBA00022692"/>
    </source>
</evidence>
<evidence type="ECO:0000256" key="2">
    <source>
        <dbReference type="ARBA" id="ARBA00009399"/>
    </source>
</evidence>
<evidence type="ECO:0000256" key="4">
    <source>
        <dbReference type="ARBA" id="ARBA00022989"/>
    </source>
</evidence>
<dbReference type="PANTHER" id="PTHR38459">
    <property type="entry name" value="PROPHAGE BACTOPRENOL-LINKED GLUCOSE TRANSLOCASE HOMOLOG"/>
    <property type="match status" value="1"/>
</dbReference>
<comment type="caution">
    <text evidence="8">The sequence shown here is derived from an EMBL/GenBank/DDBJ whole genome shotgun (WGS) entry which is preliminary data.</text>
</comment>
<feature type="domain" description="GtrA/DPMS transmembrane" evidence="7">
    <location>
        <begin position="7"/>
        <end position="127"/>
    </location>
</feature>
<feature type="transmembrane region" description="Helical" evidence="6">
    <location>
        <begin position="73"/>
        <end position="96"/>
    </location>
</feature>
<evidence type="ECO:0000256" key="1">
    <source>
        <dbReference type="ARBA" id="ARBA00004141"/>
    </source>
</evidence>
<organism evidence="8 9">
    <name type="scientific">Gilvimarinus algae</name>
    <dbReference type="NCBI Taxonomy" id="3058037"/>
    <lineage>
        <taxon>Bacteria</taxon>
        <taxon>Pseudomonadati</taxon>
        <taxon>Pseudomonadota</taxon>
        <taxon>Gammaproteobacteria</taxon>
        <taxon>Cellvibrionales</taxon>
        <taxon>Cellvibrionaceae</taxon>
        <taxon>Gilvimarinus</taxon>
    </lineage>
</organism>
<reference evidence="8" key="1">
    <citation type="submission" date="2023-07" db="EMBL/GenBank/DDBJ databases">
        <title>Gilvimarinus algae sp. nov., isolated from the surface of Kelp.</title>
        <authorList>
            <person name="Sun Y.Y."/>
            <person name="Gong Y."/>
            <person name="Du Z.J."/>
        </authorList>
    </citation>
    <scope>NUCLEOTIDE SEQUENCE</scope>
    <source>
        <strain evidence="8">SDUM040014</strain>
    </source>
</reference>